<proteinExistence type="predicted"/>
<feature type="transmembrane region" description="Helical" evidence="1">
    <location>
        <begin position="50"/>
        <end position="72"/>
    </location>
</feature>
<accession>A0A843XRB6</accession>
<sequence length="114" mass="13311">MLVRTVACESLAELSWVVWDAEDSETSQQRQGARRAEETGRYIPLTNGHWSFLVLFFFLSYSFESNAFLLVLTDYMEWRKMFQLVRISKDANNRSKMLSKSRSELADIKCKAND</sequence>
<evidence type="ECO:0000256" key="1">
    <source>
        <dbReference type="SAM" id="Phobius"/>
    </source>
</evidence>
<name>A0A843XRB6_COLES</name>
<keyword evidence="1" id="KW-0812">Transmembrane</keyword>
<keyword evidence="1" id="KW-1133">Transmembrane helix</keyword>
<dbReference type="Proteomes" id="UP000652761">
    <property type="component" value="Unassembled WGS sequence"/>
</dbReference>
<protein>
    <submittedName>
        <fullName evidence="2">Uncharacterized protein</fullName>
    </submittedName>
</protein>
<gene>
    <name evidence="2" type="ORF">Taro_054477</name>
</gene>
<dbReference type="EMBL" id="NMUH01011037">
    <property type="protein sequence ID" value="MQM21437.1"/>
    <property type="molecule type" value="Genomic_DNA"/>
</dbReference>
<evidence type="ECO:0000313" key="3">
    <source>
        <dbReference type="Proteomes" id="UP000652761"/>
    </source>
</evidence>
<keyword evidence="3" id="KW-1185">Reference proteome</keyword>
<keyword evidence="1" id="KW-0472">Membrane</keyword>
<comment type="caution">
    <text evidence="2">The sequence shown here is derived from an EMBL/GenBank/DDBJ whole genome shotgun (WGS) entry which is preliminary data.</text>
</comment>
<organism evidence="2 3">
    <name type="scientific">Colocasia esculenta</name>
    <name type="common">Wild taro</name>
    <name type="synonym">Arum esculentum</name>
    <dbReference type="NCBI Taxonomy" id="4460"/>
    <lineage>
        <taxon>Eukaryota</taxon>
        <taxon>Viridiplantae</taxon>
        <taxon>Streptophyta</taxon>
        <taxon>Embryophyta</taxon>
        <taxon>Tracheophyta</taxon>
        <taxon>Spermatophyta</taxon>
        <taxon>Magnoliopsida</taxon>
        <taxon>Liliopsida</taxon>
        <taxon>Araceae</taxon>
        <taxon>Aroideae</taxon>
        <taxon>Colocasieae</taxon>
        <taxon>Colocasia</taxon>
    </lineage>
</organism>
<dbReference type="AlphaFoldDB" id="A0A843XRB6"/>
<reference evidence="2" key="1">
    <citation type="submission" date="2017-07" db="EMBL/GenBank/DDBJ databases">
        <title>Taro Niue Genome Assembly and Annotation.</title>
        <authorList>
            <person name="Atibalentja N."/>
            <person name="Keating K."/>
            <person name="Fields C.J."/>
        </authorList>
    </citation>
    <scope>NUCLEOTIDE SEQUENCE</scope>
    <source>
        <strain evidence="2">Niue_2</strain>
        <tissue evidence="2">Leaf</tissue>
    </source>
</reference>
<evidence type="ECO:0000313" key="2">
    <source>
        <dbReference type="EMBL" id="MQM21437.1"/>
    </source>
</evidence>